<keyword evidence="11 14" id="KW-0408">Iron</keyword>
<keyword evidence="7 14" id="KW-0812">Transmembrane</keyword>
<feature type="binding site" description="axial binding residue" evidence="14">
    <location>
        <position position="99"/>
    </location>
    <ligand>
        <name>heme</name>
        <dbReference type="ChEBI" id="CHEBI:30413"/>
    </ligand>
    <ligandPart>
        <name>Fe</name>
        <dbReference type="ChEBI" id="CHEBI:18248"/>
    </ligandPart>
</feature>
<evidence type="ECO:0000256" key="14">
    <source>
        <dbReference type="HAMAP-Rule" id="MF_02239"/>
    </source>
</evidence>
<dbReference type="AlphaFoldDB" id="A0A085TWR7"/>
<organism evidence="16 17">
    <name type="scientific">Thioclava atlantica</name>
    <dbReference type="NCBI Taxonomy" id="1317124"/>
    <lineage>
        <taxon>Bacteria</taxon>
        <taxon>Pseudomonadati</taxon>
        <taxon>Pseudomonadota</taxon>
        <taxon>Alphaproteobacteria</taxon>
        <taxon>Rhodobacterales</taxon>
        <taxon>Paracoccaceae</taxon>
        <taxon>Thioclava</taxon>
    </lineage>
</organism>
<gene>
    <name evidence="16" type="ORF">DW2_09321</name>
</gene>
<dbReference type="GO" id="GO:0005886">
    <property type="term" value="C:plasma membrane"/>
    <property type="evidence" value="ECO:0007669"/>
    <property type="project" value="UniProtKB-SubCell"/>
</dbReference>
<dbReference type="PIRSF" id="PIRSF004638">
    <property type="entry name" value="UCP004638"/>
    <property type="match status" value="1"/>
</dbReference>
<evidence type="ECO:0000256" key="1">
    <source>
        <dbReference type="ARBA" id="ARBA00004651"/>
    </source>
</evidence>
<keyword evidence="12 14" id="KW-0472">Membrane</keyword>
<comment type="pathway">
    <text evidence="2 14 15">Porphyrin-containing compound metabolism; protoporphyrin-IX biosynthesis; protoporphyrin-IX from protoporphyrinogen-IX: step 1/1.</text>
</comment>
<evidence type="ECO:0000256" key="15">
    <source>
        <dbReference type="PIRNR" id="PIRNR004638"/>
    </source>
</evidence>
<evidence type="ECO:0000256" key="8">
    <source>
        <dbReference type="ARBA" id="ARBA00022723"/>
    </source>
</evidence>
<dbReference type="GO" id="GO:0006782">
    <property type="term" value="P:protoporphyrinogen IX biosynthetic process"/>
    <property type="evidence" value="ECO:0007669"/>
    <property type="project" value="UniProtKB-UniRule"/>
</dbReference>
<dbReference type="InterPro" id="IPR005265">
    <property type="entry name" value="HemJ-like"/>
</dbReference>
<evidence type="ECO:0000256" key="5">
    <source>
        <dbReference type="ARBA" id="ARBA00022475"/>
    </source>
</evidence>
<feature type="transmembrane region" description="Helical" evidence="14">
    <location>
        <begin position="134"/>
        <end position="152"/>
    </location>
</feature>
<proteinExistence type="inferred from homology"/>
<feature type="transmembrane region" description="Helical" evidence="14">
    <location>
        <begin position="94"/>
        <end position="113"/>
    </location>
</feature>
<protein>
    <recommendedName>
        <fullName evidence="4 14">Protoporphyrinogen IX oxidase</fullName>
        <shortName evidence="14">PPO</shortName>
        <ecNumber evidence="14 15">1.3.99.-</ecNumber>
    </recommendedName>
</protein>
<dbReference type="OrthoDB" id="9800824at2"/>
<evidence type="ECO:0000256" key="13">
    <source>
        <dbReference type="ARBA" id="ARBA00048390"/>
    </source>
</evidence>
<evidence type="ECO:0000256" key="3">
    <source>
        <dbReference type="ARBA" id="ARBA00006501"/>
    </source>
</evidence>
<reference evidence="16 17" key="2">
    <citation type="journal article" date="2015" name="Antonie Van Leeuwenhoek">
        <title>Thioclava indica sp. nov., isolated from surface seawater of the Indian Ocean.</title>
        <authorList>
            <person name="Liu Y."/>
            <person name="Lai Q."/>
            <person name="Du J."/>
            <person name="Xu H."/>
            <person name="Jiang L."/>
            <person name="Shao Z."/>
        </authorList>
    </citation>
    <scope>NUCLEOTIDE SEQUENCE [LARGE SCALE GENOMIC DNA]</scope>
    <source>
        <strain evidence="16 17">13D2W-2</strain>
    </source>
</reference>
<dbReference type="Proteomes" id="UP000028607">
    <property type="component" value="Unassembled WGS sequence"/>
</dbReference>
<dbReference type="RefSeq" id="WP_038145688.1">
    <property type="nucleotide sequence ID" value="NZ_AQRC01000006.1"/>
</dbReference>
<sequence>MTDFLSNWYPWVKALHVMSIIAWMAGLFYLPRLFVYHVEGLQKRGVERGSEMELLFRHQERLLLKAIMNPAMIASWLFGLMLVFTPGIVDWSSVWPWTKAVSVLGMTWFHMWCAKERKALAEGRSARTGRHYRMMNELPTLFMVVIVASVIVKF</sequence>
<evidence type="ECO:0000256" key="12">
    <source>
        <dbReference type="ARBA" id="ARBA00023136"/>
    </source>
</evidence>
<keyword evidence="10 14" id="KW-0560">Oxidoreductase</keyword>
<keyword evidence="8 14" id="KW-0479">Metal-binding</keyword>
<feature type="transmembrane region" description="Helical" evidence="14">
    <location>
        <begin position="20"/>
        <end position="41"/>
    </location>
</feature>
<evidence type="ECO:0000256" key="9">
    <source>
        <dbReference type="ARBA" id="ARBA00022989"/>
    </source>
</evidence>
<dbReference type="UniPathway" id="UPA00251">
    <property type="reaction ID" value="UER00324"/>
</dbReference>
<dbReference type="GO" id="GO:0070818">
    <property type="term" value="F:protoporphyrinogen oxidase activity"/>
    <property type="evidence" value="ECO:0007669"/>
    <property type="project" value="UniProtKB-UniRule"/>
</dbReference>
<dbReference type="HAMAP" id="MF_02239">
    <property type="entry name" value="HemJ"/>
    <property type="match status" value="1"/>
</dbReference>
<dbReference type="PANTHER" id="PTHR40255:SF1">
    <property type="entry name" value="PROTOPORPHYRINOGEN IX OXIDASE"/>
    <property type="match status" value="1"/>
</dbReference>
<dbReference type="eggNOG" id="COG1981">
    <property type="taxonomic scope" value="Bacteria"/>
</dbReference>
<keyword evidence="17" id="KW-1185">Reference proteome</keyword>
<evidence type="ECO:0000256" key="11">
    <source>
        <dbReference type="ARBA" id="ARBA00023004"/>
    </source>
</evidence>
<feature type="transmembrane region" description="Helical" evidence="14">
    <location>
        <begin position="62"/>
        <end position="88"/>
    </location>
</feature>
<dbReference type="PATRIC" id="fig|1317124.6.peg.1892"/>
<evidence type="ECO:0000256" key="2">
    <source>
        <dbReference type="ARBA" id="ARBA00005073"/>
    </source>
</evidence>
<comment type="caution">
    <text evidence="16">The sequence shown here is derived from an EMBL/GenBank/DDBJ whole genome shotgun (WGS) entry which is preliminary data.</text>
</comment>
<comment type="cofactor">
    <cofactor evidence="14 15">
        <name>heme b</name>
        <dbReference type="ChEBI" id="CHEBI:60344"/>
    </cofactor>
    <text evidence="14 15">Binds 1 heme b (iron(II)-protoporphyrin IX) group per subunit.</text>
</comment>
<evidence type="ECO:0000256" key="4">
    <source>
        <dbReference type="ARBA" id="ARBA00017504"/>
    </source>
</evidence>
<keyword evidence="6 14" id="KW-0349">Heme</keyword>
<comment type="catalytic activity">
    <reaction evidence="13 14 15">
        <text>protoporphyrinogen IX + 3 A = protoporphyrin IX + 3 AH2</text>
        <dbReference type="Rhea" id="RHEA:62000"/>
        <dbReference type="ChEBI" id="CHEBI:13193"/>
        <dbReference type="ChEBI" id="CHEBI:17499"/>
        <dbReference type="ChEBI" id="CHEBI:57306"/>
        <dbReference type="ChEBI" id="CHEBI:57307"/>
    </reaction>
</comment>
<keyword evidence="5 14" id="KW-1003">Cell membrane</keyword>
<dbReference type="EMBL" id="AQRC01000006">
    <property type="protein sequence ID" value="KFE35164.1"/>
    <property type="molecule type" value="Genomic_DNA"/>
</dbReference>
<comment type="subunit">
    <text evidence="14">Homodimer.</text>
</comment>
<accession>A0A085TWR7</accession>
<keyword evidence="9 14" id="KW-1133">Transmembrane helix</keyword>
<dbReference type="STRING" id="1317124.DW2_09321"/>
<feature type="binding site" description="axial binding residue" evidence="14">
    <location>
        <position position="16"/>
    </location>
    <ligand>
        <name>heme</name>
        <dbReference type="ChEBI" id="CHEBI:30413"/>
    </ligand>
    <ligandPart>
        <name>Fe</name>
        <dbReference type="ChEBI" id="CHEBI:18248"/>
    </ligandPart>
</feature>
<evidence type="ECO:0000313" key="16">
    <source>
        <dbReference type="EMBL" id="KFE35164.1"/>
    </source>
</evidence>
<evidence type="ECO:0000313" key="17">
    <source>
        <dbReference type="Proteomes" id="UP000028607"/>
    </source>
</evidence>
<dbReference type="EC" id="1.3.99.-" evidence="14 15"/>
<name>A0A085TWR7_9RHOB</name>
<evidence type="ECO:0000256" key="7">
    <source>
        <dbReference type="ARBA" id="ARBA00022692"/>
    </source>
</evidence>
<dbReference type="Pfam" id="PF03653">
    <property type="entry name" value="UPF0093"/>
    <property type="match status" value="1"/>
</dbReference>
<dbReference type="GO" id="GO:0046872">
    <property type="term" value="F:metal ion binding"/>
    <property type="evidence" value="ECO:0007669"/>
    <property type="project" value="UniProtKB-UniRule"/>
</dbReference>
<evidence type="ECO:0000256" key="10">
    <source>
        <dbReference type="ARBA" id="ARBA00023002"/>
    </source>
</evidence>
<comment type="similarity">
    <text evidence="3 14 15">Belongs to the HemJ family.</text>
</comment>
<comment type="function">
    <text evidence="14 15">Catalyzes the oxidation of protoporphyrinogen IX to protoporphyrin IX.</text>
</comment>
<dbReference type="PANTHER" id="PTHR40255">
    <property type="entry name" value="UPF0093 MEMBRANE PROTEIN SLR1790"/>
    <property type="match status" value="1"/>
</dbReference>
<reference evidence="17" key="1">
    <citation type="submission" date="2013-04" db="EMBL/GenBank/DDBJ databases">
        <title>Thioclava sp. 13D2W-2 Genome Sequencing.</title>
        <authorList>
            <person name="Lai Q."/>
            <person name="Li G."/>
            <person name="Shao Z."/>
        </authorList>
    </citation>
    <scope>NUCLEOTIDE SEQUENCE [LARGE SCALE GENOMIC DNA]</scope>
    <source>
        <strain evidence="17">13D2W-2</strain>
    </source>
</reference>
<comment type="subcellular location">
    <subcellularLocation>
        <location evidence="1 14">Cell membrane</location>
        <topology evidence="1 14">Multi-pass membrane protein</topology>
    </subcellularLocation>
</comment>
<evidence type="ECO:0000256" key="6">
    <source>
        <dbReference type="ARBA" id="ARBA00022617"/>
    </source>
</evidence>